<keyword evidence="2" id="KW-0479">Metal-binding</keyword>
<name>A0AAF1K5G2_9PROT</name>
<dbReference type="InterPro" id="IPR039994">
    <property type="entry name" value="NO66-like"/>
</dbReference>
<keyword evidence="3" id="KW-0408">Iron</keyword>
<gene>
    <name evidence="5" type="ORF">GXW79_15550</name>
</gene>
<dbReference type="Proteomes" id="UP001196068">
    <property type="component" value="Unassembled WGS sequence"/>
</dbReference>
<reference evidence="5" key="1">
    <citation type="submission" date="2020-01" db="EMBL/GenBank/DDBJ databases">
        <authorList>
            <person name="Rat A."/>
        </authorList>
    </citation>
    <scope>NUCLEOTIDE SEQUENCE</scope>
    <source>
        <strain evidence="5">LMG 28251</strain>
    </source>
</reference>
<protein>
    <recommendedName>
        <fullName evidence="4">JmjC domain-containing protein</fullName>
    </recommendedName>
</protein>
<accession>A0AAF1K5G2</accession>
<reference evidence="5" key="2">
    <citation type="journal article" date="2021" name="Syst. Appl. Microbiol.">
        <title>Roseomonas hellenica sp. nov., isolated from roots of wild-growing Alkanna tinctoria.</title>
        <authorList>
            <person name="Rat A."/>
            <person name="Naranjo H.D."/>
            <person name="Lebbe L."/>
            <person name="Cnockaert M."/>
            <person name="Krigas N."/>
            <person name="Grigoriadou K."/>
            <person name="Maloupa E."/>
            <person name="Willems A."/>
        </authorList>
    </citation>
    <scope>NUCLEOTIDE SEQUENCE</scope>
    <source>
        <strain evidence="5">LMG 28251</strain>
    </source>
</reference>
<dbReference type="PANTHER" id="PTHR13096">
    <property type="entry name" value="MINA53 MYC INDUCED NUCLEAR ANTIGEN"/>
    <property type="match status" value="1"/>
</dbReference>
<evidence type="ECO:0000313" key="5">
    <source>
        <dbReference type="EMBL" id="MBR0656495.1"/>
    </source>
</evidence>
<evidence type="ECO:0000256" key="1">
    <source>
        <dbReference type="ARBA" id="ARBA00001954"/>
    </source>
</evidence>
<dbReference type="SUPFAM" id="SSF51197">
    <property type="entry name" value="Clavaminate synthase-like"/>
    <property type="match status" value="1"/>
</dbReference>
<proteinExistence type="predicted"/>
<dbReference type="RefSeq" id="WP_211875363.1">
    <property type="nucleotide sequence ID" value="NZ_JAAEDH010000019.1"/>
</dbReference>
<evidence type="ECO:0000259" key="4">
    <source>
        <dbReference type="PROSITE" id="PS51184"/>
    </source>
</evidence>
<dbReference type="Gene3D" id="2.60.120.650">
    <property type="entry name" value="Cupin"/>
    <property type="match status" value="1"/>
</dbReference>
<keyword evidence="6" id="KW-1185">Reference proteome</keyword>
<dbReference type="PROSITE" id="PS51184">
    <property type="entry name" value="JMJC"/>
    <property type="match status" value="1"/>
</dbReference>
<dbReference type="PANTHER" id="PTHR13096:SF8">
    <property type="entry name" value="RIBOSOMAL OXYGENASE 1"/>
    <property type="match status" value="1"/>
</dbReference>
<dbReference type="InterPro" id="IPR003347">
    <property type="entry name" value="JmjC_dom"/>
</dbReference>
<comment type="cofactor">
    <cofactor evidence="1">
        <name>Fe(2+)</name>
        <dbReference type="ChEBI" id="CHEBI:29033"/>
    </cofactor>
</comment>
<sequence length="388" mass="42198">MTTLAETAFHLAFGDLSFEDAIALREGDAWRFFPGHDPRRFSHLLSTADLDAFLRTDAARTPRVSMADNSREGSAGVPQDEFLLPDSPRVDLPALFGLFDRGASLVVSQFHELHPPLAAFCRGLEKAFLHASQSNIYLTPPGAQGFRAHYDTHDVLVLQVEGRKVWRIWDGTPIAKPTRATPWENRYRSHGEAHRVEMNPGDLLYIPRGIMHDAATADGPSLHITIGFLDPSWANILAGVVEALERELPALRESVPTWRLGDPEGAAILAQRLAPVLEALTSANLAERIAIAALDRVAQERLPLPARGLFPAPIEAGTTLRLADSMLHHLIPNEDGGATLRWYGGVLPLSAEELGWLQALEEGATAGSLGEGGVAFGRKLAALGLLER</sequence>
<dbReference type="Pfam" id="PF08007">
    <property type="entry name" value="JmjC_2"/>
    <property type="match status" value="1"/>
</dbReference>
<evidence type="ECO:0000256" key="2">
    <source>
        <dbReference type="ARBA" id="ARBA00022723"/>
    </source>
</evidence>
<dbReference type="GO" id="GO:0046872">
    <property type="term" value="F:metal ion binding"/>
    <property type="evidence" value="ECO:0007669"/>
    <property type="project" value="UniProtKB-KW"/>
</dbReference>
<dbReference type="EMBL" id="JAAEDH010000019">
    <property type="protein sequence ID" value="MBR0656495.1"/>
    <property type="molecule type" value="Genomic_DNA"/>
</dbReference>
<organism evidence="5 6">
    <name type="scientific">Plastoroseomonas arctica</name>
    <dbReference type="NCBI Taxonomy" id="1509237"/>
    <lineage>
        <taxon>Bacteria</taxon>
        <taxon>Pseudomonadati</taxon>
        <taxon>Pseudomonadota</taxon>
        <taxon>Alphaproteobacteria</taxon>
        <taxon>Acetobacterales</taxon>
        <taxon>Acetobacteraceae</taxon>
        <taxon>Plastoroseomonas</taxon>
    </lineage>
</organism>
<evidence type="ECO:0000313" key="6">
    <source>
        <dbReference type="Proteomes" id="UP001196068"/>
    </source>
</evidence>
<evidence type="ECO:0000256" key="3">
    <source>
        <dbReference type="ARBA" id="ARBA00023004"/>
    </source>
</evidence>
<dbReference type="AlphaFoldDB" id="A0AAF1K5G2"/>
<comment type="caution">
    <text evidence="5">The sequence shown here is derived from an EMBL/GenBank/DDBJ whole genome shotgun (WGS) entry which is preliminary data.</text>
</comment>
<feature type="domain" description="JmjC" evidence="4">
    <location>
        <begin position="81"/>
        <end position="245"/>
    </location>
</feature>